<dbReference type="HOGENOM" id="CLU_007207_0_0_0"/>
<dbReference type="AlphaFoldDB" id="F0SIL2"/>
<dbReference type="PANTHER" id="PTHR11496:SF102">
    <property type="entry name" value="ALCOHOL DEHYDROGENASE 4"/>
    <property type="match status" value="1"/>
</dbReference>
<dbReference type="GO" id="GO:0004022">
    <property type="term" value="F:alcohol dehydrogenase (NAD+) activity"/>
    <property type="evidence" value="ECO:0007669"/>
    <property type="project" value="UniProtKB-EC"/>
</dbReference>
<keyword evidence="4" id="KW-0520">NAD</keyword>
<dbReference type="SMR" id="F0SIL2"/>
<sequence length="436" mass="46450">MAVALRPTPHRKLGLRHDLIDQSPWLTDEFISIPPARRIAVSTPLSSTSVVTESLSFDFSLATRIVSGPGTINRLGELVSAYGGSRVLIVTDKGLSAAGHDRRAVESIEAAGHVAFIHDDVSPNPTTDDVERAVTAARNHEIDFLVGLGGGSSMDCAKGANFVLSNGGRMEDYWGVGKATKPMLPMIAIPTTAGTGSEAQSFALIANAQTHMKMACGDKKAAARVAILDPELTMTMPRSVAAVTAVDALSHALETFVTTKRNAASSLFSQQAWKLLTNGFPRIFQDEADLEARHQMLLGAHWAGAAIEQSMLGATHALANPLSAHFNTVHGVAIGIMLPHVIRFNGPVAGKLYGQLAEWAGLCDADHPTAVDQLATYVSELVAMAGLPGTLEAEGVKRSLFPTLAKEAAQQWTGSFNPREVQPELMQELYESAWTE</sequence>
<dbReference type="InterPro" id="IPR018211">
    <property type="entry name" value="ADH_Fe_CS"/>
</dbReference>
<dbReference type="CDD" id="cd08551">
    <property type="entry name" value="Fe-ADH"/>
    <property type="match status" value="1"/>
</dbReference>
<dbReference type="EC" id="1.1.1.1" evidence="7"/>
<dbReference type="InterPro" id="IPR039697">
    <property type="entry name" value="Alcohol_dehydrogenase_Fe"/>
</dbReference>
<keyword evidence="8" id="KW-1185">Reference proteome</keyword>
<dbReference type="Gene3D" id="3.40.50.1970">
    <property type="match status" value="1"/>
</dbReference>
<evidence type="ECO:0000259" key="5">
    <source>
        <dbReference type="Pfam" id="PF00465"/>
    </source>
</evidence>
<reference evidence="8" key="1">
    <citation type="submission" date="2011-02" db="EMBL/GenBank/DDBJ databases">
        <title>The complete genome of Planctomyces brasiliensis DSM 5305.</title>
        <authorList>
            <person name="Lucas S."/>
            <person name="Copeland A."/>
            <person name="Lapidus A."/>
            <person name="Bruce D."/>
            <person name="Goodwin L."/>
            <person name="Pitluck S."/>
            <person name="Kyrpides N."/>
            <person name="Mavromatis K."/>
            <person name="Pagani I."/>
            <person name="Ivanova N."/>
            <person name="Ovchinnikova G."/>
            <person name="Lu M."/>
            <person name="Detter J.C."/>
            <person name="Han C."/>
            <person name="Land M."/>
            <person name="Hauser L."/>
            <person name="Markowitz V."/>
            <person name="Cheng J.-F."/>
            <person name="Hugenholtz P."/>
            <person name="Woyke T."/>
            <person name="Wu D."/>
            <person name="Tindall B."/>
            <person name="Pomrenke H.G."/>
            <person name="Brambilla E."/>
            <person name="Klenk H.-P."/>
            <person name="Eisen J.A."/>
        </authorList>
    </citation>
    <scope>NUCLEOTIDE SEQUENCE [LARGE SCALE GENOMIC DNA]</scope>
    <source>
        <strain evidence="8">ATCC 49424 / DSM 5305 / JCM 21570 / NBRC 103401 / IFAM 1448</strain>
    </source>
</reference>
<evidence type="ECO:0000256" key="2">
    <source>
        <dbReference type="ARBA" id="ARBA00007358"/>
    </source>
</evidence>
<dbReference type="InterPro" id="IPR056798">
    <property type="entry name" value="ADH_Fe_C"/>
</dbReference>
<dbReference type="eggNOG" id="COG1454">
    <property type="taxonomic scope" value="Bacteria"/>
</dbReference>
<dbReference type="PROSITE" id="PS00913">
    <property type="entry name" value="ADH_IRON_1"/>
    <property type="match status" value="1"/>
</dbReference>
<feature type="domain" description="Fe-containing alcohol dehydrogenase-like C-terminal" evidence="6">
    <location>
        <begin position="242"/>
        <end position="434"/>
    </location>
</feature>
<organism evidence="7 8">
    <name type="scientific">Rubinisphaera brasiliensis (strain ATCC 49424 / DSM 5305 / JCM 21570 / IAM 15109 / NBRC 103401 / IFAM 1448)</name>
    <name type="common">Planctomyces brasiliensis</name>
    <dbReference type="NCBI Taxonomy" id="756272"/>
    <lineage>
        <taxon>Bacteria</taxon>
        <taxon>Pseudomonadati</taxon>
        <taxon>Planctomycetota</taxon>
        <taxon>Planctomycetia</taxon>
        <taxon>Planctomycetales</taxon>
        <taxon>Planctomycetaceae</taxon>
        <taxon>Rubinisphaera</taxon>
    </lineage>
</organism>
<name>F0SIL2_RUBBR</name>
<comment type="cofactor">
    <cofactor evidence="1">
        <name>Fe cation</name>
        <dbReference type="ChEBI" id="CHEBI:24875"/>
    </cofactor>
</comment>
<feature type="domain" description="Alcohol dehydrogenase iron-type/glycerol dehydrogenase GldA" evidence="5">
    <location>
        <begin position="63"/>
        <end position="230"/>
    </location>
</feature>
<evidence type="ECO:0000313" key="8">
    <source>
        <dbReference type="Proteomes" id="UP000006860"/>
    </source>
</evidence>
<dbReference type="FunFam" id="3.40.50.1970:FF:000003">
    <property type="entry name" value="Alcohol dehydrogenase, iron-containing"/>
    <property type="match status" value="1"/>
</dbReference>
<evidence type="ECO:0000256" key="3">
    <source>
        <dbReference type="ARBA" id="ARBA00023002"/>
    </source>
</evidence>
<dbReference type="EMBL" id="CP002546">
    <property type="protein sequence ID" value="ADY59640.1"/>
    <property type="molecule type" value="Genomic_DNA"/>
</dbReference>
<keyword evidence="3 7" id="KW-0560">Oxidoreductase</keyword>
<dbReference type="GO" id="GO:0046872">
    <property type="term" value="F:metal ion binding"/>
    <property type="evidence" value="ECO:0007669"/>
    <property type="project" value="InterPro"/>
</dbReference>
<dbReference type="SUPFAM" id="SSF56796">
    <property type="entry name" value="Dehydroquinate synthase-like"/>
    <property type="match status" value="1"/>
</dbReference>
<dbReference type="Pfam" id="PF25137">
    <property type="entry name" value="ADH_Fe_C"/>
    <property type="match status" value="1"/>
</dbReference>
<dbReference type="KEGG" id="pbs:Plabr_2036"/>
<dbReference type="STRING" id="756272.Plabr_2036"/>
<evidence type="ECO:0000256" key="4">
    <source>
        <dbReference type="ARBA" id="ARBA00023027"/>
    </source>
</evidence>
<evidence type="ECO:0000313" key="7">
    <source>
        <dbReference type="EMBL" id="ADY59640.1"/>
    </source>
</evidence>
<proteinExistence type="inferred from homology"/>
<evidence type="ECO:0000259" key="6">
    <source>
        <dbReference type="Pfam" id="PF25137"/>
    </source>
</evidence>
<accession>F0SIL2</accession>
<dbReference type="Proteomes" id="UP000006860">
    <property type="component" value="Chromosome"/>
</dbReference>
<comment type="similarity">
    <text evidence="2">Belongs to the iron-containing alcohol dehydrogenase family.</text>
</comment>
<evidence type="ECO:0000256" key="1">
    <source>
        <dbReference type="ARBA" id="ARBA00001962"/>
    </source>
</evidence>
<dbReference type="PANTHER" id="PTHR11496">
    <property type="entry name" value="ALCOHOL DEHYDROGENASE"/>
    <property type="match status" value="1"/>
</dbReference>
<dbReference type="Pfam" id="PF00465">
    <property type="entry name" value="Fe-ADH"/>
    <property type="match status" value="1"/>
</dbReference>
<protein>
    <submittedName>
        <fullName evidence="7">Alcohol dehydrogenase</fullName>
        <ecNumber evidence="7">1.1.1.1</ecNumber>
    </submittedName>
</protein>
<gene>
    <name evidence="7" type="ordered locus">Plabr_2036</name>
</gene>
<dbReference type="InterPro" id="IPR001670">
    <property type="entry name" value="ADH_Fe/GldA"/>
</dbReference>
<dbReference type="Gene3D" id="1.20.1090.10">
    <property type="entry name" value="Dehydroquinate synthase-like - alpha domain"/>
    <property type="match status" value="1"/>
</dbReference>